<keyword evidence="1" id="KW-0863">Zinc-finger</keyword>
<gene>
    <name evidence="4" type="primary">POLX</name>
</gene>
<dbReference type="SMART" id="SM00343">
    <property type="entry name" value="ZnF_C2HC"/>
    <property type="match status" value="1"/>
</dbReference>
<dbReference type="InterPro" id="IPR025724">
    <property type="entry name" value="GAG-pre-integrase_dom"/>
</dbReference>
<feature type="region of interest" description="Disordered" evidence="2">
    <location>
        <begin position="210"/>
        <end position="229"/>
    </location>
</feature>
<evidence type="ECO:0000256" key="1">
    <source>
        <dbReference type="PROSITE-ProRule" id="PRU00047"/>
    </source>
</evidence>
<dbReference type="OrthoDB" id="10249572at2759"/>
<keyword evidence="1" id="KW-0862">Zinc</keyword>
<feature type="non-terminal residue" evidence="4">
    <location>
        <position position="456"/>
    </location>
</feature>
<reference evidence="4" key="1">
    <citation type="submission" date="2013-07" db="EMBL/GenBank/DDBJ databases">
        <authorList>
            <person name="Geib S."/>
        </authorList>
    </citation>
    <scope>NUCLEOTIDE SEQUENCE</scope>
</reference>
<dbReference type="Gene3D" id="4.10.60.10">
    <property type="entry name" value="Zinc finger, CCHC-type"/>
    <property type="match status" value="1"/>
</dbReference>
<dbReference type="PANTHER" id="PTHR47481">
    <property type="match status" value="1"/>
</dbReference>
<dbReference type="InterPro" id="IPR001878">
    <property type="entry name" value="Znf_CCHC"/>
</dbReference>
<reference evidence="4" key="2">
    <citation type="journal article" date="2014" name="BMC Genomics">
        <title>A genomic perspective to assessing quality of mass-reared SIT flies used in Mediterranean fruit fly (Ceratitis capitata) eradication in California.</title>
        <authorList>
            <person name="Calla B."/>
            <person name="Hall B."/>
            <person name="Hou S."/>
            <person name="Geib S.M."/>
        </authorList>
    </citation>
    <scope>NUCLEOTIDE SEQUENCE</scope>
</reference>
<dbReference type="EMBL" id="GAMC01006170">
    <property type="protein sequence ID" value="JAC00386.1"/>
    <property type="molecule type" value="mRNA"/>
</dbReference>
<accession>W8BGI4</accession>
<dbReference type="Pfam" id="PF14223">
    <property type="entry name" value="Retrotran_gag_2"/>
    <property type="match status" value="1"/>
</dbReference>
<name>W8BGI4_CERCA</name>
<dbReference type="SUPFAM" id="SSF57756">
    <property type="entry name" value="Retrovirus zinc finger-like domains"/>
    <property type="match status" value="1"/>
</dbReference>
<proteinExistence type="evidence at transcript level"/>
<dbReference type="GO" id="GO:0008270">
    <property type="term" value="F:zinc ion binding"/>
    <property type="evidence" value="ECO:0007669"/>
    <property type="project" value="UniProtKB-KW"/>
</dbReference>
<keyword evidence="1" id="KW-0479">Metal-binding</keyword>
<dbReference type="PANTHER" id="PTHR47481:SF14">
    <property type="entry name" value="RETROTRANSPOSON COPIA-LIKE N-TERMINAL DOMAIN-CONTAINING PROTEIN"/>
    <property type="match status" value="1"/>
</dbReference>
<organism evidence="4">
    <name type="scientific">Ceratitis capitata</name>
    <name type="common">Mediterranean fruit fly</name>
    <name type="synonym">Tephritis capitata</name>
    <dbReference type="NCBI Taxonomy" id="7213"/>
    <lineage>
        <taxon>Eukaryota</taxon>
        <taxon>Metazoa</taxon>
        <taxon>Ecdysozoa</taxon>
        <taxon>Arthropoda</taxon>
        <taxon>Hexapoda</taxon>
        <taxon>Insecta</taxon>
        <taxon>Pterygota</taxon>
        <taxon>Neoptera</taxon>
        <taxon>Endopterygota</taxon>
        <taxon>Diptera</taxon>
        <taxon>Brachycera</taxon>
        <taxon>Muscomorpha</taxon>
        <taxon>Tephritoidea</taxon>
        <taxon>Tephritidae</taxon>
        <taxon>Ceratitis</taxon>
        <taxon>Ceratitis</taxon>
    </lineage>
</organism>
<dbReference type="Pfam" id="PF22936">
    <property type="entry name" value="Pol_BBD"/>
    <property type="match status" value="1"/>
</dbReference>
<dbReference type="PROSITE" id="PS50158">
    <property type="entry name" value="ZF_CCHC"/>
    <property type="match status" value="1"/>
</dbReference>
<dbReference type="Pfam" id="PF00098">
    <property type="entry name" value="zf-CCHC"/>
    <property type="match status" value="1"/>
</dbReference>
<dbReference type="GO" id="GO:0003676">
    <property type="term" value="F:nucleic acid binding"/>
    <property type="evidence" value="ECO:0007669"/>
    <property type="project" value="InterPro"/>
</dbReference>
<dbReference type="InterPro" id="IPR054722">
    <property type="entry name" value="PolX-like_BBD"/>
</dbReference>
<protein>
    <submittedName>
        <fullName evidence="4">Retrovirus-related Pol polyprotein from transposon TNT 1-94</fullName>
    </submittedName>
</protein>
<dbReference type="AlphaFoldDB" id="W8BGI4"/>
<sequence>MNSNPTMFNVEKLDESNYDAWCVQLKSILIYKELWDVVSGEFVEPDDEEENVGEKKMWKSADEKAMATIILSLTSLQIAYVKHCKTAKEAWIILQEIHRPKGPARKVSLFKQLLGLRISEDDNVQQYLSNFSTIVEKLAEIGVDLQEELFVIMLLGSLPKSFENLVVALESRDEFPKLSALKVKLLEEEQRRKVSDSSNAESSVQVLMAHATNSGNRTKSSNQNKPRDRSNLKCFRCGRKGHFAAQCRSRQEDKCEDNSNEKPKAFTLFSALASNSLQPNMWVIDSGATSHMCCDRNMFDDLKEYKETILLAGNKCIEANGKGTVRMKAQNREIQLIDVLYVPVLQCNFISVARAVSNDLLVKFSNKFAMVQERNGDIILRGEKAGGIFVYKCNKNMTFFAGQPTEAMKWHARYGHLNYGSMRQLVSNKLVNGLEISIPTNITCNVCMQSKCATKL</sequence>
<dbReference type="InterPro" id="IPR036875">
    <property type="entry name" value="Znf_CCHC_sf"/>
</dbReference>
<evidence type="ECO:0000313" key="4">
    <source>
        <dbReference type="EMBL" id="JAC00386.1"/>
    </source>
</evidence>
<evidence type="ECO:0000256" key="2">
    <source>
        <dbReference type="SAM" id="MobiDB-lite"/>
    </source>
</evidence>
<evidence type="ECO:0000259" key="3">
    <source>
        <dbReference type="PROSITE" id="PS50158"/>
    </source>
</evidence>
<feature type="compositionally biased region" description="Polar residues" evidence="2">
    <location>
        <begin position="210"/>
        <end position="224"/>
    </location>
</feature>
<dbReference type="Pfam" id="PF13976">
    <property type="entry name" value="gag_pre-integrs"/>
    <property type="match status" value="1"/>
</dbReference>
<feature type="domain" description="CCHC-type" evidence="3">
    <location>
        <begin position="233"/>
        <end position="249"/>
    </location>
</feature>